<dbReference type="RefSeq" id="WP_413274973.1">
    <property type="nucleotide sequence ID" value="NZ_JBHFNQ010000256.1"/>
</dbReference>
<dbReference type="Proteomes" id="UP001576774">
    <property type="component" value="Unassembled WGS sequence"/>
</dbReference>
<gene>
    <name evidence="1" type="ORF">ACE1CC_34625</name>
</gene>
<evidence type="ECO:0000313" key="2">
    <source>
        <dbReference type="Proteomes" id="UP001576774"/>
    </source>
</evidence>
<accession>A0ABV4XI62</accession>
<protein>
    <submittedName>
        <fullName evidence="1">Uncharacterized protein</fullName>
    </submittedName>
</protein>
<name>A0ABV4XI62_9CYAN</name>
<sequence>MTEEFEPLPDNAIVYRALLRKQWVDWETGEIKFQAYLLRQNEQSLSVNIASACTPGQCAARFRNCYGVASLQVGRIRELGLNVVPDSISHANIIGLPNMEENPATARRLADLLAKQSQLEWRP</sequence>
<organism evidence="1 2">
    <name type="scientific">Floridaenema aerugineum BLCC-F46</name>
    <dbReference type="NCBI Taxonomy" id="3153654"/>
    <lineage>
        <taxon>Bacteria</taxon>
        <taxon>Bacillati</taxon>
        <taxon>Cyanobacteriota</taxon>
        <taxon>Cyanophyceae</taxon>
        <taxon>Oscillatoriophycideae</taxon>
        <taxon>Aerosakkonematales</taxon>
        <taxon>Aerosakkonemataceae</taxon>
        <taxon>Floridanema</taxon>
        <taxon>Floridanema aerugineum</taxon>
    </lineage>
</organism>
<evidence type="ECO:0000313" key="1">
    <source>
        <dbReference type="EMBL" id="MFB2882012.1"/>
    </source>
</evidence>
<comment type="caution">
    <text evidence="1">The sequence shown here is derived from an EMBL/GenBank/DDBJ whole genome shotgun (WGS) entry which is preliminary data.</text>
</comment>
<reference evidence="1 2" key="1">
    <citation type="submission" date="2024-09" db="EMBL/GenBank/DDBJ databases">
        <title>Floridaenema gen nov. (Aerosakkonemataceae, Aerosakkonematales ord. nov., Cyanobacteria) from benthic tropical and subtropical fresh waters, with the description of four new species.</title>
        <authorList>
            <person name="Moretto J.A."/>
            <person name="Berthold D.E."/>
            <person name="Lefler F.W."/>
            <person name="Huang I.-S."/>
            <person name="Laughinghouse H. IV."/>
        </authorList>
    </citation>
    <scope>NUCLEOTIDE SEQUENCE [LARGE SCALE GENOMIC DNA]</scope>
    <source>
        <strain evidence="1 2">BLCC-F46</strain>
    </source>
</reference>
<proteinExistence type="predicted"/>
<keyword evidence="2" id="KW-1185">Reference proteome</keyword>
<dbReference type="EMBL" id="JBHFNQ010000256">
    <property type="protein sequence ID" value="MFB2882012.1"/>
    <property type="molecule type" value="Genomic_DNA"/>
</dbReference>